<gene>
    <name evidence="2" type="ORF">VISI1226_11117</name>
</gene>
<protein>
    <recommendedName>
        <fullName evidence="1">DUF4440 domain-containing protein</fullName>
    </recommendedName>
</protein>
<dbReference type="GeneID" id="95570781"/>
<evidence type="ECO:0000259" key="1">
    <source>
        <dbReference type="Pfam" id="PF14534"/>
    </source>
</evidence>
<organism evidence="2 3">
    <name type="scientific">Vibrio sinaloensis DSM 21326</name>
    <dbReference type="NCBI Taxonomy" id="945550"/>
    <lineage>
        <taxon>Bacteria</taxon>
        <taxon>Pseudomonadati</taxon>
        <taxon>Pseudomonadota</taxon>
        <taxon>Gammaproteobacteria</taxon>
        <taxon>Vibrionales</taxon>
        <taxon>Vibrionaceae</taxon>
        <taxon>Vibrio</taxon>
        <taxon>Vibrio oreintalis group</taxon>
    </lineage>
</organism>
<dbReference type="InterPro" id="IPR027843">
    <property type="entry name" value="DUF4440"/>
</dbReference>
<proteinExistence type="predicted"/>
<accession>E8MB45</accession>
<dbReference type="Proteomes" id="UP000006228">
    <property type="component" value="Unassembled WGS sequence"/>
</dbReference>
<comment type="caution">
    <text evidence="2">The sequence shown here is derived from an EMBL/GenBank/DDBJ whole genome shotgun (WGS) entry which is preliminary data.</text>
</comment>
<feature type="domain" description="DUF4440" evidence="1">
    <location>
        <begin position="5"/>
        <end position="109"/>
    </location>
</feature>
<dbReference type="eggNOG" id="COG4994">
    <property type="taxonomic scope" value="Bacteria"/>
</dbReference>
<dbReference type="SUPFAM" id="SSF54427">
    <property type="entry name" value="NTF2-like"/>
    <property type="match status" value="1"/>
</dbReference>
<sequence>MDILIEQEVALHQPDVRHNKQEVARLVHPSFREVGKSGRSFDFDTIMEMMAEEKTSLGHIHSQDFEIIPLEPSTHLLLYRTAWIDKLGTKAHFTKRSSIWSFNGENWQLKYHQGTPCEEFELVT</sequence>
<reference evidence="2 3" key="1">
    <citation type="journal article" date="2012" name="Int. J. Syst. Evol. Microbiol.">
        <title>Vibrio caribbeanicus sp. nov., isolated from the marine sponge Scleritoderma cyanea.</title>
        <authorList>
            <person name="Hoffmann M."/>
            <person name="Monday S.R."/>
            <person name="Allard M.W."/>
            <person name="Strain E.A."/>
            <person name="Whittaker P."/>
            <person name="Naum M."/>
            <person name="McCarthy P.J."/>
            <person name="Lopez J.V."/>
            <person name="Fischer M."/>
            <person name="Brown E.W."/>
        </authorList>
    </citation>
    <scope>NUCLEOTIDE SEQUENCE [LARGE SCALE GENOMIC DNA]</scope>
    <source>
        <strain evidence="3">DSMZ 21326</strain>
    </source>
</reference>
<dbReference type="AlphaFoldDB" id="E8MB45"/>
<evidence type="ECO:0000313" key="2">
    <source>
        <dbReference type="EMBL" id="EGA68875.1"/>
    </source>
</evidence>
<dbReference type="RefSeq" id="WP_008079915.1">
    <property type="nucleotide sequence ID" value="NZ_AEVT01000098.1"/>
</dbReference>
<name>E8MB45_PHOS4</name>
<dbReference type="OrthoDB" id="121974at2"/>
<dbReference type="InterPro" id="IPR032710">
    <property type="entry name" value="NTF2-like_dom_sf"/>
</dbReference>
<dbReference type="Pfam" id="PF14534">
    <property type="entry name" value="DUF4440"/>
    <property type="match status" value="1"/>
</dbReference>
<dbReference type="Gene3D" id="3.10.450.50">
    <property type="match status" value="1"/>
</dbReference>
<evidence type="ECO:0000313" key="3">
    <source>
        <dbReference type="Proteomes" id="UP000006228"/>
    </source>
</evidence>
<dbReference type="EMBL" id="AEVT01000098">
    <property type="protein sequence ID" value="EGA68875.1"/>
    <property type="molecule type" value="Genomic_DNA"/>
</dbReference>